<reference evidence="1" key="1">
    <citation type="submission" date="2018-06" db="EMBL/GenBank/DDBJ databases">
        <authorList>
            <person name="Zhirakovskaya E."/>
        </authorList>
    </citation>
    <scope>NUCLEOTIDE SEQUENCE</scope>
</reference>
<protein>
    <recommendedName>
        <fullName evidence="2">SIMPL domain-containing protein</fullName>
    </recommendedName>
</protein>
<accession>A0A3B0TD94</accession>
<dbReference type="InterPro" id="IPR052022">
    <property type="entry name" value="26kDa_periplasmic_antigen"/>
</dbReference>
<evidence type="ECO:0000313" key="1">
    <source>
        <dbReference type="EMBL" id="VAW14860.1"/>
    </source>
</evidence>
<dbReference type="PANTHER" id="PTHR34387:SF1">
    <property type="entry name" value="PERIPLASMIC IMMUNOGENIC PROTEIN"/>
    <property type="match status" value="1"/>
</dbReference>
<dbReference type="Gene3D" id="3.30.70.2970">
    <property type="entry name" value="Protein of unknown function (DUF541), domain 2"/>
    <property type="match status" value="1"/>
</dbReference>
<dbReference type="Pfam" id="PF04402">
    <property type="entry name" value="SIMPL"/>
    <property type="match status" value="1"/>
</dbReference>
<dbReference type="EMBL" id="UOEO01000018">
    <property type="protein sequence ID" value="VAW14860.1"/>
    <property type="molecule type" value="Genomic_DNA"/>
</dbReference>
<dbReference type="GO" id="GO:0006974">
    <property type="term" value="P:DNA damage response"/>
    <property type="evidence" value="ECO:0007669"/>
    <property type="project" value="TreeGrafter"/>
</dbReference>
<dbReference type="PANTHER" id="PTHR34387">
    <property type="entry name" value="SLR1258 PROTEIN"/>
    <property type="match status" value="1"/>
</dbReference>
<organism evidence="1">
    <name type="scientific">hydrothermal vent metagenome</name>
    <dbReference type="NCBI Taxonomy" id="652676"/>
    <lineage>
        <taxon>unclassified sequences</taxon>
        <taxon>metagenomes</taxon>
        <taxon>ecological metagenomes</taxon>
    </lineage>
</organism>
<sequence>MLRPLPLVAIIFALFLGAPALAQNVQKSGIISLEGRGEVVSAPDMAIISSGVVTMEKTARAALDANSAAMGQLFDLLDAAGIEKRDIQTSNFSVQPQYIYSDQRDQNGYQKPPRIAGYQVSNNVSIKLRDLDKLGSVLDNMVSVGANQINTIDFAINDTAPLLAKARRAAMANAIAKAKLYAEAAGVKLGAIVSISEAAGGIALPRFEAMTLSRGASEQPVPVASGELTFSKQVSVVWKLVQIN</sequence>
<dbReference type="AlphaFoldDB" id="A0A3B0TD94"/>
<dbReference type="Gene3D" id="3.30.110.170">
    <property type="entry name" value="Protein of unknown function (DUF541), domain 1"/>
    <property type="match status" value="1"/>
</dbReference>
<gene>
    <name evidence="1" type="ORF">MNBD_ALPHA12-1204</name>
</gene>
<evidence type="ECO:0008006" key="2">
    <source>
        <dbReference type="Google" id="ProtNLM"/>
    </source>
</evidence>
<dbReference type="InterPro" id="IPR007497">
    <property type="entry name" value="SIMPL/DUF541"/>
</dbReference>
<proteinExistence type="predicted"/>
<name>A0A3B0TD94_9ZZZZ</name>